<reference evidence="1" key="1">
    <citation type="journal article" date="2009" name="PLoS Genet.">
        <title>Sequencing, mapping, and analysis of 27,455 maize full-length cDNAs.</title>
        <authorList>
            <person name="Soderlund C."/>
            <person name="Descour A."/>
            <person name="Kudrna D."/>
            <person name="Bomhoff M."/>
            <person name="Boyd L."/>
            <person name="Currie J."/>
            <person name="Angelova A."/>
            <person name="Collura K."/>
            <person name="Wissotski M."/>
            <person name="Ashley E."/>
            <person name="Morrow D."/>
            <person name="Fernandes J."/>
            <person name="Walbot V."/>
            <person name="Yu Y."/>
        </authorList>
    </citation>
    <scope>NUCLEOTIDE SEQUENCE</scope>
    <source>
        <strain evidence="1">B73</strain>
    </source>
</reference>
<accession>C4J2Y7</accession>
<proteinExistence type="evidence at transcript level"/>
<organism evidence="1">
    <name type="scientific">Zea mays</name>
    <name type="common">Maize</name>
    <dbReference type="NCBI Taxonomy" id="4577"/>
    <lineage>
        <taxon>Eukaryota</taxon>
        <taxon>Viridiplantae</taxon>
        <taxon>Streptophyta</taxon>
        <taxon>Embryophyta</taxon>
        <taxon>Tracheophyta</taxon>
        <taxon>Spermatophyta</taxon>
        <taxon>Magnoliopsida</taxon>
        <taxon>Liliopsida</taxon>
        <taxon>Poales</taxon>
        <taxon>Poaceae</taxon>
        <taxon>PACMAD clade</taxon>
        <taxon>Panicoideae</taxon>
        <taxon>Andropogonodae</taxon>
        <taxon>Andropogoneae</taxon>
        <taxon>Tripsacinae</taxon>
        <taxon>Zea</taxon>
    </lineage>
</organism>
<dbReference type="AlphaFoldDB" id="C4J2Y7"/>
<reference evidence="1" key="2">
    <citation type="submission" date="2012-06" db="EMBL/GenBank/DDBJ databases">
        <authorList>
            <person name="Yu Y."/>
            <person name="Currie J."/>
            <person name="Lomeli R."/>
            <person name="Angelova A."/>
            <person name="Collura K."/>
            <person name="Wissotski M."/>
            <person name="Campos D."/>
            <person name="Kudrna D."/>
            <person name="Golser W."/>
            <person name="Ashely E."/>
            <person name="Descour A."/>
            <person name="Fernandes J."/>
            <person name="Soderlund C."/>
            <person name="Walbot V."/>
        </authorList>
    </citation>
    <scope>NUCLEOTIDE SEQUENCE</scope>
    <source>
        <strain evidence="1">B73</strain>
    </source>
</reference>
<sequence length="51" mass="6231">MMVSTVTLSRSLFPQQWIGMTRRKRWHQCFCRIFMATWSVQLKLGWDLCCY</sequence>
<dbReference type="EMBL" id="BT085184">
    <property type="protein sequence ID" value="ACR35537.1"/>
    <property type="molecule type" value="mRNA"/>
</dbReference>
<protein>
    <submittedName>
        <fullName evidence="1">Uncharacterized protein</fullName>
    </submittedName>
</protein>
<name>C4J2Y7_MAIZE</name>
<evidence type="ECO:0000313" key="1">
    <source>
        <dbReference type="EMBL" id="ACR35537.1"/>
    </source>
</evidence>